<feature type="domain" description="Helicase ATP-binding" evidence="1">
    <location>
        <begin position="12"/>
        <end position="160"/>
    </location>
</feature>
<name>A0ABV9NLC4_9GAMM</name>
<dbReference type="GO" id="GO:0016787">
    <property type="term" value="F:hydrolase activity"/>
    <property type="evidence" value="ECO:0007669"/>
    <property type="project" value="UniProtKB-KW"/>
</dbReference>
<dbReference type="EC" id="3.6.4.-" evidence="3"/>
<dbReference type="Gene3D" id="3.40.50.300">
    <property type="entry name" value="P-loop containing nucleotide triphosphate hydrolases"/>
    <property type="match status" value="2"/>
</dbReference>
<keyword evidence="3" id="KW-0347">Helicase</keyword>
<organism evidence="3 4">
    <name type="scientific">Coralloluteibacterium thermophilum</name>
    <dbReference type="NCBI Taxonomy" id="2707049"/>
    <lineage>
        <taxon>Bacteria</taxon>
        <taxon>Pseudomonadati</taxon>
        <taxon>Pseudomonadota</taxon>
        <taxon>Gammaproteobacteria</taxon>
        <taxon>Lysobacterales</taxon>
        <taxon>Lysobacteraceae</taxon>
        <taxon>Coralloluteibacterium</taxon>
    </lineage>
</organism>
<dbReference type="PROSITE" id="PS51194">
    <property type="entry name" value="HELICASE_CTER"/>
    <property type="match status" value="1"/>
</dbReference>
<evidence type="ECO:0000313" key="3">
    <source>
        <dbReference type="EMBL" id="MFC4729076.1"/>
    </source>
</evidence>
<dbReference type="InterPro" id="IPR006935">
    <property type="entry name" value="Helicase/UvrB_N"/>
</dbReference>
<dbReference type="SUPFAM" id="SSF52540">
    <property type="entry name" value="P-loop containing nucleoside triphosphate hydrolases"/>
    <property type="match status" value="1"/>
</dbReference>
<accession>A0ABV9NLC4</accession>
<dbReference type="Pfam" id="PF04851">
    <property type="entry name" value="ResIII"/>
    <property type="match status" value="1"/>
</dbReference>
<keyword evidence="3" id="KW-0378">Hydrolase</keyword>
<dbReference type="EMBL" id="JBHSGG010000036">
    <property type="protein sequence ID" value="MFC4729076.1"/>
    <property type="molecule type" value="Genomic_DNA"/>
</dbReference>
<keyword evidence="4" id="KW-1185">Reference proteome</keyword>
<sequence>MQLRDYQQDIFEQLTASCSNDIVQLDTGAGKTPIEAALAQWAPHCLLVAHRNILITQISEKLAAFGLEHDTISTEHTRRRCMAAHRAHGRSFIVRGHATRRVASMQSIVSAVKHHRFDIDTSLPWLIVIDEAHHVIPDNMWGSLRTLFPHARIIGFTATPARMDGDSLHVDKGGLFDRLVQASSLAGDSVRALIDRGYLSGFRAYAARTSYNIEERMTWREREQKLVDDLTREAMGLPAGSGERAIFHAPRKGLDWDSGVLELMGDPVEEYKRVANGTRAILMAPAIKSAEAFAVDFRTAGIPAACINSTQSPAEIARLLDAFRRGQVLVLTNVDMVGEGFDLPACETLIIATRTASFPRYRQWCGRVLRPDPGKQQATIIDLTGMIAQHGMPDEPVEWDLLNPPCGPKTKRHVPCDDCGMFYLFKLEQCPECGAPNRWLDEGQAFAPGSYQFDIRYIDQAFRGYVIRERQQAQNAERMRTEMLRPYDGFGGDLVGRTLNALSAWFPAALQQAGVAIAEINEFLRSQDARSRDFWMKHFTRADVGAPPHRAQKVFEKWQRSR</sequence>
<evidence type="ECO:0000259" key="2">
    <source>
        <dbReference type="PROSITE" id="PS51194"/>
    </source>
</evidence>
<dbReference type="SMART" id="SM00487">
    <property type="entry name" value="DEXDc"/>
    <property type="match status" value="1"/>
</dbReference>
<evidence type="ECO:0000313" key="4">
    <source>
        <dbReference type="Proteomes" id="UP001595892"/>
    </source>
</evidence>
<protein>
    <submittedName>
        <fullName evidence="3">DEAD/DEAH box helicase</fullName>
        <ecNumber evidence="3">3.6.4.-</ecNumber>
    </submittedName>
</protein>
<dbReference type="PROSITE" id="PS51192">
    <property type="entry name" value="HELICASE_ATP_BIND_1"/>
    <property type="match status" value="1"/>
</dbReference>
<comment type="caution">
    <text evidence="3">The sequence shown here is derived from an EMBL/GenBank/DDBJ whole genome shotgun (WGS) entry which is preliminary data.</text>
</comment>
<dbReference type="SMART" id="SM00490">
    <property type="entry name" value="HELICc"/>
    <property type="match status" value="1"/>
</dbReference>
<dbReference type="RefSeq" id="WP_377005148.1">
    <property type="nucleotide sequence ID" value="NZ_JBHSGG010000036.1"/>
</dbReference>
<dbReference type="Proteomes" id="UP001595892">
    <property type="component" value="Unassembled WGS sequence"/>
</dbReference>
<dbReference type="Pfam" id="PF00271">
    <property type="entry name" value="Helicase_C"/>
    <property type="match status" value="1"/>
</dbReference>
<evidence type="ECO:0000259" key="1">
    <source>
        <dbReference type="PROSITE" id="PS51192"/>
    </source>
</evidence>
<reference evidence="4" key="1">
    <citation type="journal article" date="2019" name="Int. J. Syst. Evol. Microbiol.">
        <title>The Global Catalogue of Microorganisms (GCM) 10K type strain sequencing project: providing services to taxonomists for standard genome sequencing and annotation.</title>
        <authorList>
            <consortium name="The Broad Institute Genomics Platform"/>
            <consortium name="The Broad Institute Genome Sequencing Center for Infectious Disease"/>
            <person name="Wu L."/>
            <person name="Ma J."/>
        </authorList>
    </citation>
    <scope>NUCLEOTIDE SEQUENCE [LARGE SCALE GENOMIC DNA]</scope>
    <source>
        <strain evidence="4">CGMCC 1.13574</strain>
    </source>
</reference>
<dbReference type="InterPro" id="IPR014001">
    <property type="entry name" value="Helicase_ATP-bd"/>
</dbReference>
<dbReference type="PANTHER" id="PTHR47396:SF1">
    <property type="entry name" value="ATP-DEPENDENT HELICASE IRC3-RELATED"/>
    <property type="match status" value="1"/>
</dbReference>
<feature type="domain" description="Helicase C-terminal" evidence="2">
    <location>
        <begin position="266"/>
        <end position="403"/>
    </location>
</feature>
<keyword evidence="3" id="KW-0547">Nucleotide-binding</keyword>
<dbReference type="InterPro" id="IPR027417">
    <property type="entry name" value="P-loop_NTPase"/>
</dbReference>
<dbReference type="InterPro" id="IPR001650">
    <property type="entry name" value="Helicase_C-like"/>
</dbReference>
<keyword evidence="3" id="KW-0067">ATP-binding</keyword>
<proteinExistence type="predicted"/>
<dbReference type="PANTHER" id="PTHR47396">
    <property type="entry name" value="TYPE I RESTRICTION ENZYME ECOKI R PROTEIN"/>
    <property type="match status" value="1"/>
</dbReference>
<dbReference type="InterPro" id="IPR050742">
    <property type="entry name" value="Helicase_Restrict-Modif_Enz"/>
</dbReference>
<dbReference type="GO" id="GO:0004386">
    <property type="term" value="F:helicase activity"/>
    <property type="evidence" value="ECO:0007669"/>
    <property type="project" value="UniProtKB-KW"/>
</dbReference>
<gene>
    <name evidence="3" type="ORF">ACFO3Q_12955</name>
</gene>